<feature type="transmembrane region" description="Helical" evidence="6">
    <location>
        <begin position="235"/>
        <end position="259"/>
    </location>
</feature>
<feature type="transmembrane region" description="Helical" evidence="6">
    <location>
        <begin position="345"/>
        <end position="368"/>
    </location>
</feature>
<dbReference type="PANTHER" id="PTHR30250">
    <property type="entry name" value="PST FAMILY PREDICTED COLANIC ACID TRANSPORTER"/>
    <property type="match status" value="1"/>
</dbReference>
<feature type="transmembrane region" description="Helical" evidence="6">
    <location>
        <begin position="165"/>
        <end position="182"/>
    </location>
</feature>
<evidence type="ECO:0008006" key="8">
    <source>
        <dbReference type="Google" id="ProtNLM"/>
    </source>
</evidence>
<dbReference type="OrthoDB" id="3246647at2"/>
<accession>A0A078MJ57</accession>
<keyword evidence="2" id="KW-1003">Cell membrane</keyword>
<feature type="transmembrane region" description="Helical" evidence="6">
    <location>
        <begin position="142"/>
        <end position="159"/>
    </location>
</feature>
<evidence type="ECO:0000256" key="3">
    <source>
        <dbReference type="ARBA" id="ARBA00022692"/>
    </source>
</evidence>
<evidence type="ECO:0000256" key="5">
    <source>
        <dbReference type="ARBA" id="ARBA00023136"/>
    </source>
</evidence>
<evidence type="ECO:0000256" key="1">
    <source>
        <dbReference type="ARBA" id="ARBA00004651"/>
    </source>
</evidence>
<feature type="transmembrane region" description="Helical" evidence="6">
    <location>
        <begin position="12"/>
        <end position="32"/>
    </location>
</feature>
<feature type="transmembrane region" description="Helical" evidence="6">
    <location>
        <begin position="374"/>
        <end position="393"/>
    </location>
</feature>
<dbReference type="PATRIC" id="fig|1461581.3.peg.2648"/>
<evidence type="ECO:0000256" key="6">
    <source>
        <dbReference type="SAM" id="Phobius"/>
    </source>
</evidence>
<dbReference type="GO" id="GO:0005886">
    <property type="term" value="C:plasma membrane"/>
    <property type="evidence" value="ECO:0007669"/>
    <property type="project" value="UniProtKB-SubCell"/>
</dbReference>
<dbReference type="InterPro" id="IPR050833">
    <property type="entry name" value="Poly_Biosynth_Transport"/>
</dbReference>
<feature type="transmembrane region" description="Helical" evidence="6">
    <location>
        <begin position="44"/>
        <end position="62"/>
    </location>
</feature>
<gene>
    <name evidence="7" type="ORF">BN1049_02689</name>
</gene>
<sequence>MRIWYLLKSHSILHLVGSIAYALSQWLVLTLLIRLDSLDSAGQYVYFLAIFTPVSILLNFGLRNGIASDVGGQFEIAQYIKAKFIGMAIFAILGAAFLLHSEKDIGLGLLVLCIKLVDGFADLRYGYWILQKSAGRYGVSQLLRLAVFVVLLSAGYFLGFRGTTLLYSFPLAMLAVFVLYDLKGAEYKVSGVVSINAMALLKTYWPLAASAFLVAAQSSLPRLAIDHFLSSEAVAMYAVLIYFVTVALLPATSLTQVALPRIAMIAPGHLFVSKIFKQYICLSVLYGLAFVLGVIFAGDWFVTNVYGVEASYSLLIYLLVGLVGFSQVMKVSLSSLCVGKRLFNSMFTINLLGLGVVALASLIFIRWFGLAGGFLASLGASMITVALYGVMLARFEYKTCPGRD</sequence>
<organism evidence="7">
    <name type="scientific">Pseudomonas saudimassiliensis</name>
    <dbReference type="NCBI Taxonomy" id="1461581"/>
    <lineage>
        <taxon>Bacteria</taxon>
        <taxon>Pseudomonadati</taxon>
        <taxon>Pseudomonadota</taxon>
        <taxon>Gammaproteobacteria</taxon>
        <taxon>Pseudomonadales</taxon>
        <taxon>Pseudomonadaceae</taxon>
        <taxon>Pseudomonas</taxon>
    </lineage>
</organism>
<feature type="transmembrane region" description="Helical" evidence="6">
    <location>
        <begin position="82"/>
        <end position="99"/>
    </location>
</feature>
<dbReference type="EMBL" id="LK391969">
    <property type="protein sequence ID" value="CEF27730.1"/>
    <property type="molecule type" value="Genomic_DNA"/>
</dbReference>
<feature type="transmembrane region" description="Helical" evidence="6">
    <location>
        <begin position="194"/>
        <end position="215"/>
    </location>
</feature>
<dbReference type="AlphaFoldDB" id="A0A078MJ57"/>
<protein>
    <recommendedName>
        <fullName evidence="8">Polysaccharide biosynthesis protein</fullName>
    </recommendedName>
</protein>
<dbReference type="EMBL" id="LM997413">
    <property type="protein sequence ID" value="CEA06305.1"/>
    <property type="molecule type" value="Genomic_DNA"/>
</dbReference>
<proteinExistence type="predicted"/>
<name>A0A078MJ57_9PSED</name>
<feature type="transmembrane region" description="Helical" evidence="6">
    <location>
        <begin position="105"/>
        <end position="130"/>
    </location>
</feature>
<comment type="subcellular location">
    <subcellularLocation>
        <location evidence="1">Cell membrane</location>
        <topology evidence="1">Multi-pass membrane protein</topology>
    </subcellularLocation>
</comment>
<evidence type="ECO:0000256" key="2">
    <source>
        <dbReference type="ARBA" id="ARBA00022475"/>
    </source>
</evidence>
<feature type="transmembrane region" description="Helical" evidence="6">
    <location>
        <begin position="314"/>
        <end position="333"/>
    </location>
</feature>
<feature type="transmembrane region" description="Helical" evidence="6">
    <location>
        <begin position="279"/>
        <end position="302"/>
    </location>
</feature>
<keyword evidence="4 6" id="KW-1133">Transmembrane helix</keyword>
<reference evidence="7" key="1">
    <citation type="submission" date="2014-07" db="EMBL/GenBank/DDBJ databases">
        <authorList>
            <person name="Urmite Genomes Urmite Genomes"/>
        </authorList>
    </citation>
    <scope>NUCLEOTIDE SEQUENCE</scope>
    <source>
        <strain evidence="7">12M76_air</strain>
    </source>
</reference>
<evidence type="ECO:0000256" key="4">
    <source>
        <dbReference type="ARBA" id="ARBA00022989"/>
    </source>
</evidence>
<dbReference type="RefSeq" id="WP_044500692.1">
    <property type="nucleotide sequence ID" value="NZ_LK391969.1"/>
</dbReference>
<evidence type="ECO:0000313" key="7">
    <source>
        <dbReference type="EMBL" id="CEA06305.1"/>
    </source>
</evidence>
<keyword evidence="3 6" id="KW-0812">Transmembrane</keyword>
<keyword evidence="5 6" id="KW-0472">Membrane</keyword>
<dbReference type="PANTHER" id="PTHR30250:SF11">
    <property type="entry name" value="O-ANTIGEN TRANSPORTER-RELATED"/>
    <property type="match status" value="1"/>
</dbReference>